<feature type="transmembrane region" description="Helical" evidence="1">
    <location>
        <begin position="34"/>
        <end position="55"/>
    </location>
</feature>
<accession>B9JNU9</accession>
<feature type="transmembrane region" description="Helical" evidence="1">
    <location>
        <begin position="5"/>
        <end position="22"/>
    </location>
</feature>
<dbReference type="KEGG" id="ara:Arad_7807"/>
<dbReference type="AlphaFoldDB" id="B9JNU9"/>
<reference evidence="2 3" key="1">
    <citation type="journal article" date="2009" name="J. Bacteriol.">
        <title>Genome sequences of three Agrobacterium biovars help elucidate the evolution of multichromosome genomes in bacteria.</title>
        <authorList>
            <person name="Slater S.C."/>
            <person name="Goldman B.S."/>
            <person name="Goodner B."/>
            <person name="Setubal J.C."/>
            <person name="Farrand S.K."/>
            <person name="Nester E.W."/>
            <person name="Burr T.J."/>
            <person name="Banta L."/>
            <person name="Dickerman A.W."/>
            <person name="Paulsen I."/>
            <person name="Otten L."/>
            <person name="Suen G."/>
            <person name="Welch R."/>
            <person name="Almeida N.F."/>
            <person name="Arnold F."/>
            <person name="Burton O.T."/>
            <person name="Du Z."/>
            <person name="Ewing A."/>
            <person name="Godsy E."/>
            <person name="Heisel S."/>
            <person name="Houmiel K.L."/>
            <person name="Jhaveri J."/>
            <person name="Lu J."/>
            <person name="Miller N.M."/>
            <person name="Norton S."/>
            <person name="Chen Q."/>
            <person name="Phoolcharoen W."/>
            <person name="Ohlin V."/>
            <person name="Ondrusek D."/>
            <person name="Pride N."/>
            <person name="Stricklin S.L."/>
            <person name="Sun J."/>
            <person name="Wheeler C."/>
            <person name="Wilson L."/>
            <person name="Zhu H."/>
            <person name="Wood D.W."/>
        </authorList>
    </citation>
    <scope>NUCLEOTIDE SEQUENCE [LARGE SCALE GENOMIC DNA]</scope>
    <source>
        <strain evidence="3">K84 / ATCC BAA-868</strain>
    </source>
</reference>
<gene>
    <name evidence="2" type="ordered locus">Arad_7807</name>
</gene>
<evidence type="ECO:0000313" key="2">
    <source>
        <dbReference type="EMBL" id="ACM29230.1"/>
    </source>
</evidence>
<proteinExistence type="predicted"/>
<dbReference type="RefSeq" id="WP_012649555.1">
    <property type="nucleotide sequence ID" value="NC_011983.1"/>
</dbReference>
<dbReference type="STRING" id="311403.Arad_7807"/>
<keyword evidence="1" id="KW-0472">Membrane</keyword>
<protein>
    <submittedName>
        <fullName evidence="2">Uncharacterized protein</fullName>
    </submittedName>
</protein>
<dbReference type="Proteomes" id="UP000001600">
    <property type="component" value="Chromosome 2"/>
</dbReference>
<dbReference type="EMBL" id="CP000629">
    <property type="protein sequence ID" value="ACM29230.1"/>
    <property type="molecule type" value="Genomic_DNA"/>
</dbReference>
<name>B9JNU9_RHIR8</name>
<dbReference type="HOGENOM" id="CLU_2784680_0_0_5"/>
<evidence type="ECO:0000256" key="1">
    <source>
        <dbReference type="SAM" id="Phobius"/>
    </source>
</evidence>
<sequence length="68" mass="7546">MWFPIVVRLPFAVAGIVAGWFLTEGTLRYDVAQMGIALVMFAAFCACVIYAPRIWRTFTGWRKTGGGS</sequence>
<organism evidence="2 3">
    <name type="scientific">Rhizobium rhizogenes (strain K84 / ATCC BAA-868)</name>
    <name type="common">Agrobacterium radiobacter</name>
    <dbReference type="NCBI Taxonomy" id="311403"/>
    <lineage>
        <taxon>Bacteria</taxon>
        <taxon>Pseudomonadati</taxon>
        <taxon>Pseudomonadota</taxon>
        <taxon>Alphaproteobacteria</taxon>
        <taxon>Hyphomicrobiales</taxon>
        <taxon>Rhizobiaceae</taxon>
        <taxon>Rhizobium/Agrobacterium group</taxon>
        <taxon>Rhizobium</taxon>
    </lineage>
</organism>
<keyword evidence="1" id="KW-0812">Transmembrane</keyword>
<keyword evidence="1" id="KW-1133">Transmembrane helix</keyword>
<evidence type="ECO:0000313" key="3">
    <source>
        <dbReference type="Proteomes" id="UP000001600"/>
    </source>
</evidence>